<dbReference type="OrthoDB" id="9764363at2"/>
<dbReference type="Proteomes" id="UP000297031">
    <property type="component" value="Chromosome"/>
</dbReference>
<dbReference type="InterPro" id="IPR002142">
    <property type="entry name" value="Peptidase_S49"/>
</dbReference>
<dbReference type="CDD" id="cd07018">
    <property type="entry name" value="S49_SppA_67K_type"/>
    <property type="match status" value="1"/>
</dbReference>
<dbReference type="InterPro" id="IPR029045">
    <property type="entry name" value="ClpP/crotonase-like_dom_sf"/>
</dbReference>
<keyword evidence="5" id="KW-0720">Serine protease</keyword>
<evidence type="ECO:0000259" key="9">
    <source>
        <dbReference type="Pfam" id="PF01343"/>
    </source>
</evidence>
<keyword evidence="11" id="KW-1185">Reference proteome</keyword>
<dbReference type="GO" id="GO:0016020">
    <property type="term" value="C:membrane"/>
    <property type="evidence" value="ECO:0007669"/>
    <property type="project" value="UniProtKB-SubCell"/>
</dbReference>
<name>A0A4V1D1H6_9BACT</name>
<dbReference type="InterPro" id="IPR004635">
    <property type="entry name" value="Pept_S49_SppA"/>
</dbReference>
<accession>A0A4V1D1H6</accession>
<reference evidence="10 11" key="1">
    <citation type="submission" date="2019-02" db="EMBL/GenBank/DDBJ databases">
        <title>Isolation and identification of novel species under the genus Muribaculum.</title>
        <authorList>
            <person name="Miyake S."/>
            <person name="Ding Y."/>
            <person name="Low A."/>
            <person name="Soh M."/>
            <person name="Seedorf H."/>
        </authorList>
    </citation>
    <scope>NUCLEOTIDE SEQUENCE [LARGE SCALE GENOMIC DNA]</scope>
    <source>
        <strain evidence="10 11">TLL-A4</strain>
    </source>
</reference>
<evidence type="ECO:0000256" key="1">
    <source>
        <dbReference type="ARBA" id="ARBA00004370"/>
    </source>
</evidence>
<gene>
    <name evidence="10" type="primary">sppA</name>
    <name evidence="10" type="ORF">E7746_04720</name>
</gene>
<evidence type="ECO:0000256" key="2">
    <source>
        <dbReference type="ARBA" id="ARBA00008683"/>
    </source>
</evidence>
<evidence type="ECO:0000313" key="10">
    <source>
        <dbReference type="EMBL" id="QCD35237.1"/>
    </source>
</evidence>
<dbReference type="GO" id="GO:0008236">
    <property type="term" value="F:serine-type peptidase activity"/>
    <property type="evidence" value="ECO:0007669"/>
    <property type="project" value="UniProtKB-KW"/>
</dbReference>
<comment type="similarity">
    <text evidence="2">Belongs to the peptidase S49 family.</text>
</comment>
<dbReference type="NCBIfam" id="TIGR00705">
    <property type="entry name" value="SppA_67K"/>
    <property type="match status" value="1"/>
</dbReference>
<feature type="active site" description="Nucleophile" evidence="7">
    <location>
        <position position="385"/>
    </location>
</feature>
<feature type="domain" description="Peptidase S49" evidence="9">
    <location>
        <begin position="368"/>
        <end position="516"/>
    </location>
</feature>
<feature type="transmembrane region" description="Helical" evidence="8">
    <location>
        <begin position="7"/>
        <end position="36"/>
    </location>
</feature>
<evidence type="ECO:0000256" key="6">
    <source>
        <dbReference type="ARBA" id="ARBA00023136"/>
    </source>
</evidence>
<keyword evidence="3" id="KW-0645">Protease</keyword>
<keyword evidence="8" id="KW-0812">Transmembrane</keyword>
<keyword evidence="6 8" id="KW-0472">Membrane</keyword>
<evidence type="ECO:0000256" key="4">
    <source>
        <dbReference type="ARBA" id="ARBA00022801"/>
    </source>
</evidence>
<dbReference type="PANTHER" id="PTHR33209">
    <property type="entry name" value="PROTEASE 4"/>
    <property type="match status" value="1"/>
</dbReference>
<dbReference type="NCBIfam" id="TIGR00706">
    <property type="entry name" value="SppA_dom"/>
    <property type="match status" value="1"/>
</dbReference>
<dbReference type="CDD" id="cd07023">
    <property type="entry name" value="S49_Sppa_N_C"/>
    <property type="match status" value="1"/>
</dbReference>
<feature type="active site" description="Proton donor/acceptor" evidence="7">
    <location>
        <position position="193"/>
    </location>
</feature>
<evidence type="ECO:0000256" key="3">
    <source>
        <dbReference type="ARBA" id="ARBA00022670"/>
    </source>
</evidence>
<dbReference type="InterPro" id="IPR047272">
    <property type="entry name" value="S49_SppA_C"/>
</dbReference>
<protein>
    <submittedName>
        <fullName evidence="10">Signal peptide peptidase SppA</fullName>
    </submittedName>
</protein>
<dbReference type="SUPFAM" id="SSF52096">
    <property type="entry name" value="ClpP/crotonase"/>
    <property type="match status" value="2"/>
</dbReference>
<feature type="domain" description="Peptidase S49" evidence="9">
    <location>
        <begin position="125"/>
        <end position="252"/>
    </location>
</feature>
<organism evidence="10 11">
    <name type="scientific">Muribaculum gordoncarteri</name>
    <dbReference type="NCBI Taxonomy" id="2530390"/>
    <lineage>
        <taxon>Bacteria</taxon>
        <taxon>Pseudomonadati</taxon>
        <taxon>Bacteroidota</taxon>
        <taxon>Bacteroidia</taxon>
        <taxon>Bacteroidales</taxon>
        <taxon>Muribaculaceae</taxon>
        <taxon>Muribaculum</taxon>
    </lineage>
</organism>
<dbReference type="AlphaFoldDB" id="A0A4V1D1H6"/>
<dbReference type="PIRSF" id="PIRSF001217">
    <property type="entry name" value="Protease_4_SppA"/>
    <property type="match status" value="1"/>
</dbReference>
<dbReference type="EMBL" id="CP039393">
    <property type="protein sequence ID" value="QCD35237.1"/>
    <property type="molecule type" value="Genomic_DNA"/>
</dbReference>
<dbReference type="Gene3D" id="6.20.330.10">
    <property type="match status" value="1"/>
</dbReference>
<comment type="subcellular location">
    <subcellularLocation>
        <location evidence="1">Membrane</location>
    </subcellularLocation>
</comment>
<dbReference type="Gene3D" id="3.90.226.10">
    <property type="entry name" value="2-enoyl-CoA Hydratase, Chain A, domain 1"/>
    <property type="match status" value="3"/>
</dbReference>
<sequence>MKQFFIYVLATIAGIWITILISILGSFLMLIMMIAAGSGSSSPEISKHSILHINLDGSIEERAQGKSLIDELQGIQNNSIPLNDLIKSIRHAATDSKIDGIYLECNGGSAGTATLAYVAEELAKFKESGKWIVAYGDAYSQGNYYLASVADSLWLNPIGNIDIHGLGGSTPYFKGLLDKLGVEAQVIKVGTYKSAVEPYIMTGPSEANIQQIKAYINPIWDYIKDGIATGRNVDSETVNQWADSIIATQNPATFASRNVVSSLLYRHEAEDWMKTATETDSDESLNLVSPTTYAASIKDKKSDNKIAVLYAVGDIVDTGNSGIVGAKMAPMILDLAEDDDIDALVLRVNSGGGSAFASEQIWEALEQFKAKGKPFYVSMGDVAASGGYYISCGADKIYCQPVTLTGSIGIFGIIPCVKGLLTDKLGVNVSTISTNPNANLSLAEPMTEIQRAAMQRQIDRGYETFVGRCAEGRNLSVDSIKAIAEGRVWDGMAAKRIGLVDELGTLNDCIEALALEQGYDKYQIVEYPDPKGEWWEEILMASGNVKESILNEELGEARQLYNAIKKATQLERIQCRMEPIVIE</sequence>
<proteinExistence type="inferred from homology"/>
<dbReference type="GO" id="GO:0006465">
    <property type="term" value="P:signal peptide processing"/>
    <property type="evidence" value="ECO:0007669"/>
    <property type="project" value="InterPro"/>
</dbReference>
<keyword evidence="8" id="KW-1133">Transmembrane helix</keyword>
<dbReference type="RefSeq" id="WP_136410016.1">
    <property type="nucleotide sequence ID" value="NZ_CANQMU010000001.1"/>
</dbReference>
<evidence type="ECO:0000256" key="8">
    <source>
        <dbReference type="SAM" id="Phobius"/>
    </source>
</evidence>
<dbReference type="KEGG" id="mgod:E7746_04720"/>
<dbReference type="Pfam" id="PF01343">
    <property type="entry name" value="Peptidase_S49"/>
    <property type="match status" value="2"/>
</dbReference>
<dbReference type="InterPro" id="IPR004634">
    <property type="entry name" value="Pept_S49_pIV"/>
</dbReference>
<evidence type="ECO:0000313" key="11">
    <source>
        <dbReference type="Proteomes" id="UP000297031"/>
    </source>
</evidence>
<evidence type="ECO:0000256" key="7">
    <source>
        <dbReference type="PIRSR" id="PIRSR001217-1"/>
    </source>
</evidence>
<keyword evidence="4" id="KW-0378">Hydrolase</keyword>
<evidence type="ECO:0000256" key="5">
    <source>
        <dbReference type="ARBA" id="ARBA00022825"/>
    </source>
</evidence>
<dbReference type="InterPro" id="IPR047217">
    <property type="entry name" value="S49_SppA_67K_type_N"/>
</dbReference>
<dbReference type="PANTHER" id="PTHR33209:SF1">
    <property type="entry name" value="PEPTIDASE S49 DOMAIN-CONTAINING PROTEIN"/>
    <property type="match status" value="1"/>
</dbReference>